<gene>
    <name evidence="2" type="ORF">THAR02_03928</name>
</gene>
<dbReference type="Proteomes" id="UP000034112">
    <property type="component" value="Unassembled WGS sequence"/>
</dbReference>
<reference evidence="3" key="1">
    <citation type="journal article" date="2015" name="Genome Announc.">
        <title>Draft whole-genome sequence of the biocontrol agent Trichoderma harzianum T6776.</title>
        <authorList>
            <person name="Baroncelli R."/>
            <person name="Piaggeschi G."/>
            <person name="Fiorini L."/>
            <person name="Bertolini E."/>
            <person name="Zapparata A."/>
            <person name="Pe M.E."/>
            <person name="Sarrocco S."/>
            <person name="Vannacci G."/>
        </authorList>
    </citation>
    <scope>NUCLEOTIDE SEQUENCE [LARGE SCALE GENOMIC DNA]</scope>
    <source>
        <strain evidence="3">T6776</strain>
    </source>
</reference>
<protein>
    <submittedName>
        <fullName evidence="2">Uncharacterized protein</fullName>
    </submittedName>
</protein>
<keyword evidence="1" id="KW-1133">Transmembrane helix</keyword>
<dbReference type="OrthoDB" id="10401715at2759"/>
<keyword evidence="1" id="KW-0472">Membrane</keyword>
<name>A0A0F9XFT1_TRIHA</name>
<dbReference type="EMBL" id="JOKZ01000092">
    <property type="protein sequence ID" value="KKP03946.1"/>
    <property type="molecule type" value="Genomic_DNA"/>
</dbReference>
<dbReference type="AlphaFoldDB" id="A0A0F9XFT1"/>
<accession>A0A0F9XFT1</accession>
<comment type="caution">
    <text evidence="2">The sequence shown here is derived from an EMBL/GenBank/DDBJ whole genome shotgun (WGS) entry which is preliminary data.</text>
</comment>
<evidence type="ECO:0000313" key="3">
    <source>
        <dbReference type="Proteomes" id="UP000034112"/>
    </source>
</evidence>
<organism evidence="2 3">
    <name type="scientific">Trichoderma harzianum</name>
    <name type="common">Hypocrea lixii</name>
    <dbReference type="NCBI Taxonomy" id="5544"/>
    <lineage>
        <taxon>Eukaryota</taxon>
        <taxon>Fungi</taxon>
        <taxon>Dikarya</taxon>
        <taxon>Ascomycota</taxon>
        <taxon>Pezizomycotina</taxon>
        <taxon>Sordariomycetes</taxon>
        <taxon>Hypocreomycetidae</taxon>
        <taxon>Hypocreales</taxon>
        <taxon>Hypocreaceae</taxon>
        <taxon>Trichoderma</taxon>
    </lineage>
</organism>
<proteinExistence type="predicted"/>
<sequence length="85" mass="9054">MNVHSSSKLHVDSNGYCLPQFTSNTLKMKNLFTLAVTLALAMTAAAAPSEIFERDGMVFDKRQCGCVAGQECCVSGDATLCFPGC</sequence>
<keyword evidence="1" id="KW-0812">Transmembrane</keyword>
<feature type="transmembrane region" description="Helical" evidence="1">
    <location>
        <begin position="31"/>
        <end position="52"/>
    </location>
</feature>
<evidence type="ECO:0000313" key="2">
    <source>
        <dbReference type="EMBL" id="KKP03946.1"/>
    </source>
</evidence>
<evidence type="ECO:0000256" key="1">
    <source>
        <dbReference type="SAM" id="Phobius"/>
    </source>
</evidence>